<dbReference type="InterPro" id="IPR013005">
    <property type="entry name" value="Ribosomal_uL4-like"/>
</dbReference>
<keyword evidence="5" id="KW-0699">rRNA-binding</keyword>
<dbReference type="PATRIC" id="fig|1238182.3.peg.2830"/>
<keyword evidence="3 5" id="KW-0687">Ribonucleoprotein</keyword>
<reference evidence="7 8" key="1">
    <citation type="journal article" date="2013" name="Genome Announc.">
        <title>Draft Genome Sequence of an Alphaproteobacterium, Caenispirillum salinarum AK4(T), Isolated from a Solar Saltern.</title>
        <authorList>
            <person name="Khatri I."/>
            <person name="Singh A."/>
            <person name="Korpole S."/>
            <person name="Pinnaka A.K."/>
            <person name="Subramanian S."/>
        </authorList>
    </citation>
    <scope>NUCLEOTIDE SEQUENCE [LARGE SCALE GENOMIC DNA]</scope>
    <source>
        <strain evidence="7 8">AK4</strain>
    </source>
</reference>
<keyword evidence="2 5" id="KW-0689">Ribosomal protein</keyword>
<proteinExistence type="inferred from homology"/>
<dbReference type="GO" id="GO:0006412">
    <property type="term" value="P:translation"/>
    <property type="evidence" value="ECO:0007669"/>
    <property type="project" value="UniProtKB-UniRule"/>
</dbReference>
<organism evidence="7 8">
    <name type="scientific">Caenispirillum salinarum AK4</name>
    <dbReference type="NCBI Taxonomy" id="1238182"/>
    <lineage>
        <taxon>Bacteria</taxon>
        <taxon>Pseudomonadati</taxon>
        <taxon>Pseudomonadota</taxon>
        <taxon>Alphaproteobacteria</taxon>
        <taxon>Rhodospirillales</taxon>
        <taxon>Novispirillaceae</taxon>
        <taxon>Caenispirillum</taxon>
    </lineage>
</organism>
<evidence type="ECO:0000313" key="7">
    <source>
        <dbReference type="EMBL" id="EKV29308.1"/>
    </source>
</evidence>
<keyword evidence="8" id="KW-1185">Reference proteome</keyword>
<keyword evidence="5" id="KW-0694">RNA-binding</keyword>
<dbReference type="GO" id="GO:0003735">
    <property type="term" value="F:structural constituent of ribosome"/>
    <property type="evidence" value="ECO:0007669"/>
    <property type="project" value="InterPro"/>
</dbReference>
<feature type="region of interest" description="Disordered" evidence="6">
    <location>
        <begin position="49"/>
        <end position="80"/>
    </location>
</feature>
<dbReference type="GO" id="GO:0005840">
    <property type="term" value="C:ribosome"/>
    <property type="evidence" value="ECO:0007669"/>
    <property type="project" value="UniProtKB-KW"/>
</dbReference>
<dbReference type="EMBL" id="ANHY01000013">
    <property type="protein sequence ID" value="EKV29308.1"/>
    <property type="molecule type" value="Genomic_DNA"/>
</dbReference>
<dbReference type="Pfam" id="PF00573">
    <property type="entry name" value="Ribosomal_L4"/>
    <property type="match status" value="1"/>
</dbReference>
<comment type="function">
    <text evidence="5">One of the primary rRNA binding proteins, this protein initially binds near the 5'-end of the 23S rRNA. It is important during the early stages of 50S assembly. It makes multiple contacts with different domains of the 23S rRNA in the assembled 50S subunit and ribosome.</text>
</comment>
<sequence length="206" mass="22268">MKVDVITLDNKSAGSVELAEDIFGLDVRADLLHRVVRWQLAKRQAGTHKTKGISEISGTTKKPFRQKGTGHARQGSMRSPQFRGGATIFGPVVRSHAHDLPKKVRKLGLKTALSAKAKDGKLVVLDTATSESGKTKDLVKQLAALGWSSALIIDGEAVNDGFARAARNIVGVDVLPQQGANVYDILRRDTLVLTKDAVAKLEERLK</sequence>
<dbReference type="InterPro" id="IPR002136">
    <property type="entry name" value="Ribosomal_uL4"/>
</dbReference>
<evidence type="ECO:0000256" key="4">
    <source>
        <dbReference type="ARBA" id="ARBA00035244"/>
    </source>
</evidence>
<dbReference type="InterPro" id="IPR023574">
    <property type="entry name" value="Ribosomal_uL4_dom_sf"/>
</dbReference>
<dbReference type="Gene3D" id="3.40.1370.10">
    <property type="match status" value="1"/>
</dbReference>
<dbReference type="SUPFAM" id="SSF52166">
    <property type="entry name" value="Ribosomal protein L4"/>
    <property type="match status" value="1"/>
</dbReference>
<dbReference type="PANTHER" id="PTHR10746:SF6">
    <property type="entry name" value="LARGE RIBOSOMAL SUBUNIT PROTEIN UL4M"/>
    <property type="match status" value="1"/>
</dbReference>
<dbReference type="GO" id="GO:0019843">
    <property type="term" value="F:rRNA binding"/>
    <property type="evidence" value="ECO:0007669"/>
    <property type="project" value="UniProtKB-UniRule"/>
</dbReference>
<evidence type="ECO:0000313" key="8">
    <source>
        <dbReference type="Proteomes" id="UP000009881"/>
    </source>
</evidence>
<dbReference type="AlphaFoldDB" id="K9HFU0"/>
<gene>
    <name evidence="5" type="primary">rplD</name>
    <name evidence="7" type="ORF">C882_0615</name>
</gene>
<dbReference type="NCBIfam" id="TIGR03953">
    <property type="entry name" value="rplD_bact"/>
    <property type="match status" value="1"/>
</dbReference>
<dbReference type="OrthoDB" id="9803201at2"/>
<dbReference type="PANTHER" id="PTHR10746">
    <property type="entry name" value="50S RIBOSOMAL PROTEIN L4"/>
    <property type="match status" value="1"/>
</dbReference>
<comment type="similarity">
    <text evidence="1 5">Belongs to the universal ribosomal protein uL4 family.</text>
</comment>
<dbReference type="HAMAP" id="MF_01328_B">
    <property type="entry name" value="Ribosomal_uL4_B"/>
    <property type="match status" value="1"/>
</dbReference>
<comment type="caution">
    <text evidence="7">The sequence shown here is derived from an EMBL/GenBank/DDBJ whole genome shotgun (WGS) entry which is preliminary data.</text>
</comment>
<name>K9HFU0_9PROT</name>
<dbReference type="GO" id="GO:1990904">
    <property type="term" value="C:ribonucleoprotein complex"/>
    <property type="evidence" value="ECO:0007669"/>
    <property type="project" value="UniProtKB-KW"/>
</dbReference>
<evidence type="ECO:0000256" key="3">
    <source>
        <dbReference type="ARBA" id="ARBA00023274"/>
    </source>
</evidence>
<comment type="function">
    <text evidence="5">Forms part of the polypeptide exit tunnel.</text>
</comment>
<dbReference type="eggNOG" id="COG0088">
    <property type="taxonomic scope" value="Bacteria"/>
</dbReference>
<dbReference type="Proteomes" id="UP000009881">
    <property type="component" value="Unassembled WGS sequence"/>
</dbReference>
<evidence type="ECO:0000256" key="1">
    <source>
        <dbReference type="ARBA" id="ARBA00010528"/>
    </source>
</evidence>
<evidence type="ECO:0000256" key="2">
    <source>
        <dbReference type="ARBA" id="ARBA00022980"/>
    </source>
</evidence>
<dbReference type="STRING" id="1238182.C882_0615"/>
<comment type="subunit">
    <text evidence="5">Part of the 50S ribosomal subunit.</text>
</comment>
<evidence type="ECO:0000256" key="6">
    <source>
        <dbReference type="SAM" id="MobiDB-lite"/>
    </source>
</evidence>
<dbReference type="RefSeq" id="WP_009541273.1">
    <property type="nucleotide sequence ID" value="NZ_ANHY01000013.1"/>
</dbReference>
<evidence type="ECO:0000256" key="5">
    <source>
        <dbReference type="HAMAP-Rule" id="MF_01328"/>
    </source>
</evidence>
<accession>K9HFU0</accession>
<protein>
    <recommendedName>
        <fullName evidence="4 5">Large ribosomal subunit protein uL4</fullName>
    </recommendedName>
</protein>